<dbReference type="Gene3D" id="2.180.10.10">
    <property type="entry name" value="RHS repeat-associated core"/>
    <property type="match status" value="1"/>
</dbReference>
<accession>A0ABN5UUV3</accession>
<proteinExistence type="predicted"/>
<evidence type="ECO:0000313" key="1">
    <source>
        <dbReference type="EMBL" id="BAN56796.1"/>
    </source>
</evidence>
<keyword evidence="2" id="KW-1185">Reference proteome</keyword>
<name>A0ABN5UUV3_PSEPU</name>
<sequence length="315" mass="35205">MRYFYCEDTLSHIAHASTSESFFRYGRYNLSLKVQQNTQRLLSVDLFNTPLLATTPNQVVSYRYSAFGFSSPSNNEWGFKGERKDPISSGYLLGNGRRLYNPSIMRFTSPDPLSPFSKGGLNYYAFTLNDPINGSDPTGLVTQSIINFNAKLHPKKTYRGDILWQHDGITAFAEKRRTDGNLDTLYILSHGEKGVLSGNELNYSALDIFIRLNQKGIKMQGRQTHFLACYSATPEYYGGYSVADEMAKLTGVQSSGYDGPVSVADEIDKSGKFVAHRISNPINNFLFGFTATKVRGGNIRNPHKTQNTGPGGRHW</sequence>
<evidence type="ECO:0008006" key="3">
    <source>
        <dbReference type="Google" id="ProtNLM"/>
    </source>
</evidence>
<dbReference type="Proteomes" id="UP000016702">
    <property type="component" value="Chromosome"/>
</dbReference>
<reference evidence="1 2" key="1">
    <citation type="journal article" date="2014" name="Genome Announc.">
        <title>The Complete Genome Sequence of Pseudomonas putida NBRC 14164T Confirms High Intraspecies Variation.</title>
        <authorList>
            <person name="Ohji S."/>
            <person name="Yamazoe A."/>
            <person name="Hosoyama A."/>
            <person name="Tsuchikane K."/>
            <person name="Ezaki T."/>
            <person name="Fujita N."/>
        </authorList>
    </citation>
    <scope>NUCLEOTIDE SEQUENCE [LARGE SCALE GENOMIC DNA]</scope>
    <source>
        <strain evidence="1 2">NBRC 14164</strain>
    </source>
</reference>
<dbReference type="GeneID" id="45527005"/>
<organism evidence="1 2">
    <name type="scientific">Pseudomonas putida NBRC 14164</name>
    <dbReference type="NCBI Taxonomy" id="1211579"/>
    <lineage>
        <taxon>Bacteria</taxon>
        <taxon>Pseudomonadati</taxon>
        <taxon>Pseudomonadota</taxon>
        <taxon>Gammaproteobacteria</taxon>
        <taxon>Pseudomonadales</taxon>
        <taxon>Pseudomonadaceae</taxon>
        <taxon>Pseudomonas</taxon>
    </lineage>
</organism>
<dbReference type="NCBIfam" id="TIGR03696">
    <property type="entry name" value="Rhs_assc_core"/>
    <property type="match status" value="1"/>
</dbReference>
<protein>
    <recommendedName>
        <fullName evidence="3">RHS repeat-associated core domain-containing protein</fullName>
    </recommendedName>
</protein>
<dbReference type="RefSeq" id="WP_016501871.1">
    <property type="nucleotide sequence ID" value="NC_021505.1"/>
</dbReference>
<gene>
    <name evidence="1" type="ORF">PP4_49430</name>
</gene>
<dbReference type="EMBL" id="AP013070">
    <property type="protein sequence ID" value="BAN56796.1"/>
    <property type="molecule type" value="Genomic_DNA"/>
</dbReference>
<evidence type="ECO:0000313" key="2">
    <source>
        <dbReference type="Proteomes" id="UP000016702"/>
    </source>
</evidence>
<dbReference type="InterPro" id="IPR022385">
    <property type="entry name" value="Rhs_assc_core"/>
</dbReference>